<keyword evidence="5" id="KW-0812">Transmembrane</keyword>
<dbReference type="PANTHER" id="PTHR43344:SF13">
    <property type="entry name" value="PHOSPHATASE RV3661-RELATED"/>
    <property type="match status" value="1"/>
</dbReference>
<accession>A0A5C5UJ17</accession>
<dbReference type="FunFam" id="3.40.50.1000:FF:000025">
    <property type="entry name" value="HAD hydrolase, family IB"/>
    <property type="match status" value="1"/>
</dbReference>
<evidence type="ECO:0000256" key="2">
    <source>
        <dbReference type="ARBA" id="ARBA00022723"/>
    </source>
</evidence>
<evidence type="ECO:0000256" key="3">
    <source>
        <dbReference type="ARBA" id="ARBA00022801"/>
    </source>
</evidence>
<dbReference type="GO" id="GO:0046872">
    <property type="term" value="F:metal ion binding"/>
    <property type="evidence" value="ECO:0007669"/>
    <property type="project" value="UniProtKB-KW"/>
</dbReference>
<evidence type="ECO:0000256" key="4">
    <source>
        <dbReference type="ARBA" id="ARBA00022842"/>
    </source>
</evidence>
<dbReference type="InterPro" id="IPR006385">
    <property type="entry name" value="HAD_hydro_SerB1"/>
</dbReference>
<dbReference type="Pfam" id="PF12710">
    <property type="entry name" value="HAD"/>
    <property type="match status" value="1"/>
</dbReference>
<feature type="transmembrane region" description="Helical" evidence="5">
    <location>
        <begin position="235"/>
        <end position="255"/>
    </location>
</feature>
<dbReference type="Proteomes" id="UP000320791">
    <property type="component" value="Unassembled WGS sequence"/>
</dbReference>
<evidence type="ECO:0000313" key="7">
    <source>
        <dbReference type="Proteomes" id="UP000320791"/>
    </source>
</evidence>
<dbReference type="InterPro" id="IPR036412">
    <property type="entry name" value="HAD-like_sf"/>
</dbReference>
<dbReference type="SUPFAM" id="SSF56784">
    <property type="entry name" value="HAD-like"/>
    <property type="match status" value="1"/>
</dbReference>
<organism evidence="6 7">
    <name type="scientific">Corynebacterium canis</name>
    <dbReference type="NCBI Taxonomy" id="679663"/>
    <lineage>
        <taxon>Bacteria</taxon>
        <taxon>Bacillati</taxon>
        <taxon>Actinomycetota</taxon>
        <taxon>Actinomycetes</taxon>
        <taxon>Mycobacteriales</taxon>
        <taxon>Corynebacteriaceae</taxon>
        <taxon>Corynebacterium</taxon>
    </lineage>
</organism>
<dbReference type="NCBIfam" id="TIGR01488">
    <property type="entry name" value="HAD-SF-IB"/>
    <property type="match status" value="1"/>
</dbReference>
<gene>
    <name evidence="6" type="ORF">FRX94_05935</name>
</gene>
<dbReference type="CDD" id="cd02612">
    <property type="entry name" value="HAD_PGPPase"/>
    <property type="match status" value="1"/>
</dbReference>
<dbReference type="InterPro" id="IPR023214">
    <property type="entry name" value="HAD_sf"/>
</dbReference>
<keyword evidence="7" id="KW-1185">Reference proteome</keyword>
<proteinExistence type="inferred from homology"/>
<protein>
    <submittedName>
        <fullName evidence="6">HAD family hydrolase</fullName>
    </submittedName>
</protein>
<evidence type="ECO:0000256" key="5">
    <source>
        <dbReference type="SAM" id="Phobius"/>
    </source>
</evidence>
<sequence>MTPRANRPAAFFDLDKTIIARSSALAFGREFLHNGLITPVTALQLGVAQTLYRISGHSSEQMDATRDHLVSMVAGWEARTVSRIAEETIHRVVSPAIYAEAKELIAHHKALHHDVVIVSASGYDLVAPIARELGVTRIAATQLEVHDGRYTGEVLFYCKGAAKAEAMRELARVHHYDLARSFAYSDSAVDLPMLEAVGTPVAVNPDRALRRIAADRGWDIRVFRNPVPLFPRTRYTPIAIPVVALTVLALTAFAWRRR</sequence>
<keyword evidence="2" id="KW-0479">Metal-binding</keyword>
<dbReference type="GO" id="GO:0016787">
    <property type="term" value="F:hydrolase activity"/>
    <property type="evidence" value="ECO:0007669"/>
    <property type="project" value="UniProtKB-KW"/>
</dbReference>
<keyword evidence="5" id="KW-1133">Transmembrane helix</keyword>
<dbReference type="RefSeq" id="WP_146324211.1">
    <property type="nucleotide sequence ID" value="NZ_BAABLR010000073.1"/>
</dbReference>
<dbReference type="PANTHER" id="PTHR43344">
    <property type="entry name" value="PHOSPHOSERINE PHOSPHATASE"/>
    <property type="match status" value="1"/>
</dbReference>
<keyword evidence="4" id="KW-0460">Magnesium</keyword>
<dbReference type="EMBL" id="VOHM01000010">
    <property type="protein sequence ID" value="TWT25663.1"/>
    <property type="molecule type" value="Genomic_DNA"/>
</dbReference>
<dbReference type="AlphaFoldDB" id="A0A5C5UJ17"/>
<dbReference type="Gene3D" id="1.20.1440.100">
    <property type="entry name" value="SG protein - dephosphorylation function"/>
    <property type="match status" value="1"/>
</dbReference>
<name>A0A5C5UJ17_9CORY</name>
<keyword evidence="5" id="KW-0472">Membrane</keyword>
<evidence type="ECO:0000256" key="1">
    <source>
        <dbReference type="ARBA" id="ARBA00009184"/>
    </source>
</evidence>
<dbReference type="InterPro" id="IPR050582">
    <property type="entry name" value="HAD-like_SerB"/>
</dbReference>
<keyword evidence="3 6" id="KW-0378">Hydrolase</keyword>
<evidence type="ECO:0000313" key="6">
    <source>
        <dbReference type="EMBL" id="TWT25663.1"/>
    </source>
</evidence>
<dbReference type="NCBIfam" id="TIGR01490">
    <property type="entry name" value="HAD-SF-IB-hyp1"/>
    <property type="match status" value="1"/>
</dbReference>
<comment type="similarity">
    <text evidence="1">Belongs to the HAD-like hydrolase superfamily. SerB family.</text>
</comment>
<reference evidence="6 7" key="1">
    <citation type="submission" date="2019-08" db="EMBL/GenBank/DDBJ databases">
        <authorList>
            <person name="Lei W."/>
        </authorList>
    </citation>
    <scope>NUCLEOTIDE SEQUENCE [LARGE SCALE GENOMIC DNA]</scope>
    <source>
        <strain evidence="6 7">CCUG 58627</strain>
    </source>
</reference>
<comment type="caution">
    <text evidence="6">The sequence shown here is derived from an EMBL/GenBank/DDBJ whole genome shotgun (WGS) entry which is preliminary data.</text>
</comment>
<dbReference type="OrthoDB" id="25607at2"/>
<dbReference type="Gene3D" id="3.40.50.1000">
    <property type="entry name" value="HAD superfamily/HAD-like"/>
    <property type="match status" value="1"/>
</dbReference>